<organism evidence="1 2">
    <name type="scientific">Kingella denitrificans ATCC 33394</name>
    <dbReference type="NCBI Taxonomy" id="888741"/>
    <lineage>
        <taxon>Bacteria</taxon>
        <taxon>Pseudomonadati</taxon>
        <taxon>Pseudomonadota</taxon>
        <taxon>Betaproteobacteria</taxon>
        <taxon>Neisseriales</taxon>
        <taxon>Neisseriaceae</taxon>
        <taxon>Kingella</taxon>
    </lineage>
</organism>
<name>F0EWL4_9NEIS</name>
<comment type="caution">
    <text evidence="1">The sequence shown here is derived from an EMBL/GenBank/DDBJ whole genome shotgun (WGS) entry which is preliminary data.</text>
</comment>
<dbReference type="AlphaFoldDB" id="F0EWL4"/>
<keyword evidence="2" id="KW-1185">Reference proteome</keyword>
<accession>F0EWL4</accession>
<evidence type="ECO:0000313" key="1">
    <source>
        <dbReference type="EMBL" id="EGC18358.1"/>
    </source>
</evidence>
<dbReference type="Proteomes" id="UP000004088">
    <property type="component" value="Unassembled WGS sequence"/>
</dbReference>
<dbReference type="EMBL" id="AEWV01000006">
    <property type="protein sequence ID" value="EGC18358.1"/>
    <property type="molecule type" value="Genomic_DNA"/>
</dbReference>
<proteinExistence type="predicted"/>
<dbReference type="HOGENOM" id="CLU_1873223_0_0_4"/>
<reference evidence="1 2" key="1">
    <citation type="submission" date="2011-01" db="EMBL/GenBank/DDBJ databases">
        <authorList>
            <person name="Muzny D."/>
            <person name="Qin X."/>
            <person name="Deng J."/>
            <person name="Jiang H."/>
            <person name="Liu Y."/>
            <person name="Qu J."/>
            <person name="Song X.-Z."/>
            <person name="Zhang L."/>
            <person name="Thornton R."/>
            <person name="Coyle M."/>
            <person name="Francisco L."/>
            <person name="Jackson L."/>
            <person name="Javaid M."/>
            <person name="Korchina V."/>
            <person name="Kovar C."/>
            <person name="Mata R."/>
            <person name="Mathew T."/>
            <person name="Ngo R."/>
            <person name="Nguyen L."/>
            <person name="Nguyen N."/>
            <person name="Okwuonu G."/>
            <person name="Ongeri F."/>
            <person name="Pham C."/>
            <person name="Simmons D."/>
            <person name="Wilczek-Boney K."/>
            <person name="Hale W."/>
            <person name="Jakkamsetti A."/>
            <person name="Pham P."/>
            <person name="Ruth R."/>
            <person name="San Lucas F."/>
            <person name="Warren J."/>
            <person name="Zhang J."/>
            <person name="Zhao Z."/>
            <person name="Zhou C."/>
            <person name="Zhu D."/>
            <person name="Lee S."/>
            <person name="Bess C."/>
            <person name="Blankenburg K."/>
            <person name="Forbes L."/>
            <person name="Fu Q."/>
            <person name="Gubbala S."/>
            <person name="Hirani K."/>
            <person name="Jayaseelan J.C."/>
            <person name="Lara F."/>
            <person name="Munidasa M."/>
            <person name="Palculict T."/>
            <person name="Patil S."/>
            <person name="Pu L.-L."/>
            <person name="Saada N."/>
            <person name="Tang L."/>
            <person name="Weissenberger G."/>
            <person name="Zhu Y."/>
            <person name="Hemphill L."/>
            <person name="Shang Y."/>
            <person name="Youmans B."/>
            <person name="Ayvaz T."/>
            <person name="Ross M."/>
            <person name="Santibanez J."/>
            <person name="Aqrawi P."/>
            <person name="Gross S."/>
            <person name="Joshi V."/>
            <person name="Fowler G."/>
            <person name="Nazareth L."/>
            <person name="Reid J."/>
            <person name="Worley K."/>
            <person name="Petrosino J."/>
            <person name="Highlander S."/>
            <person name="Gibbs R."/>
        </authorList>
    </citation>
    <scope>NUCLEOTIDE SEQUENCE [LARGE SCALE GENOMIC DNA]</scope>
    <source>
        <strain evidence="1 2">ATCC 33394</strain>
    </source>
</reference>
<sequence length="140" mass="16296">MDSVMYITNFLNDGYYPTSELLFSRKYVPCICRIDNDLFEIVFTLDRLENLKLIVKDFNIKILGQYAAIAVGGVWKIEREALITLRFDPLDSQKIEIIDLAFFDLFAGWFWAIKDGEFTEDYVGKDDEELLNAAVYPLQE</sequence>
<gene>
    <name evidence="1" type="ORF">HMPREF9098_0507</name>
</gene>
<protein>
    <submittedName>
        <fullName evidence="1">Uncharacterized protein</fullName>
    </submittedName>
</protein>
<evidence type="ECO:0000313" key="2">
    <source>
        <dbReference type="Proteomes" id="UP000004088"/>
    </source>
</evidence>